<evidence type="ECO:0000313" key="3">
    <source>
        <dbReference type="Proteomes" id="UP000298616"/>
    </source>
</evidence>
<dbReference type="InterPro" id="IPR045861">
    <property type="entry name" value="CorA_cytoplasmic_dom"/>
</dbReference>
<evidence type="ECO:0000313" key="2">
    <source>
        <dbReference type="EMBL" id="QCK16349.1"/>
    </source>
</evidence>
<sequence>MIKTYRIKRTPPKPGSQPGSLVYTGQNVDQKTNIQLIRYNADWFDENTSYFELEQFKEQMDEKHISWLNFHGLSEVKYIKALGNNYPSVI</sequence>
<dbReference type="RefSeq" id="WP_137091940.1">
    <property type="nucleotide sequence ID" value="NZ_CP028923.1"/>
</dbReference>
<feature type="compositionally biased region" description="Basic residues" evidence="1">
    <location>
        <begin position="1"/>
        <end position="11"/>
    </location>
</feature>
<gene>
    <name evidence="2" type="ORF">DCC35_17210</name>
</gene>
<proteinExistence type="predicted"/>
<keyword evidence="3" id="KW-1185">Reference proteome</keyword>
<dbReference type="Gene3D" id="3.30.460.20">
    <property type="entry name" value="CorA soluble domain-like"/>
    <property type="match status" value="1"/>
</dbReference>
<dbReference type="AlphaFoldDB" id="A0A4D7JK81"/>
<name>A0A4D7JK81_9BACT</name>
<accession>A0A4D7JK81</accession>
<dbReference type="OrthoDB" id="9803416at2"/>
<reference evidence="2 3" key="1">
    <citation type="submission" date="2018-04" db="EMBL/GenBank/DDBJ databases">
        <title>Complete genome uncultured novel isolate.</title>
        <authorList>
            <person name="Merlino G."/>
        </authorList>
    </citation>
    <scope>NUCLEOTIDE SEQUENCE [LARGE SCALE GENOMIC DNA]</scope>
    <source>
        <strain evidence="3">R1DC9</strain>
    </source>
</reference>
<protein>
    <submittedName>
        <fullName evidence="2">Uncharacterized protein</fullName>
    </submittedName>
</protein>
<dbReference type="EMBL" id="CP028923">
    <property type="protein sequence ID" value="QCK16349.1"/>
    <property type="molecule type" value="Genomic_DNA"/>
</dbReference>
<dbReference type="KEGG" id="fpf:DCC35_17210"/>
<organism evidence="2 3">
    <name type="scientific">Mangrovivirga cuniculi</name>
    <dbReference type="NCBI Taxonomy" id="2715131"/>
    <lineage>
        <taxon>Bacteria</taxon>
        <taxon>Pseudomonadati</taxon>
        <taxon>Bacteroidota</taxon>
        <taxon>Cytophagia</taxon>
        <taxon>Cytophagales</taxon>
        <taxon>Mangrovivirgaceae</taxon>
        <taxon>Mangrovivirga</taxon>
    </lineage>
</organism>
<feature type="region of interest" description="Disordered" evidence="1">
    <location>
        <begin position="1"/>
        <end position="24"/>
    </location>
</feature>
<dbReference type="Proteomes" id="UP000298616">
    <property type="component" value="Chromosome"/>
</dbReference>
<evidence type="ECO:0000256" key="1">
    <source>
        <dbReference type="SAM" id="MobiDB-lite"/>
    </source>
</evidence>
<dbReference type="SUPFAM" id="SSF143865">
    <property type="entry name" value="CorA soluble domain-like"/>
    <property type="match status" value="1"/>
</dbReference>